<accession>A0A7U2RAD8</accession>
<keyword evidence="1" id="KW-1133">Transmembrane helix</keyword>
<name>A0A7U2RAD8_FLAPS</name>
<feature type="transmembrane region" description="Helical" evidence="1">
    <location>
        <begin position="122"/>
        <end position="143"/>
    </location>
</feature>
<organism evidence="2 3">
    <name type="scientific">Flavobacterium psychrophilum</name>
    <dbReference type="NCBI Taxonomy" id="96345"/>
    <lineage>
        <taxon>Bacteria</taxon>
        <taxon>Pseudomonadati</taxon>
        <taxon>Bacteroidota</taxon>
        <taxon>Flavobacteriia</taxon>
        <taxon>Flavobacteriales</taxon>
        <taxon>Flavobacteriaceae</taxon>
        <taxon>Flavobacterium</taxon>
    </lineage>
</organism>
<keyword evidence="1" id="KW-0472">Membrane</keyword>
<dbReference type="Proteomes" id="UP000596329">
    <property type="component" value="Chromosome"/>
</dbReference>
<evidence type="ECO:0000256" key="1">
    <source>
        <dbReference type="SAM" id="Phobius"/>
    </source>
</evidence>
<dbReference type="RefSeq" id="WP_203096223.1">
    <property type="nucleotide sequence ID" value="NZ_CP059075.1"/>
</dbReference>
<sequence>MTKEEILHKEIDLLQAVITRMANNSFLLKGWIVSLIAVLLALTKDTIVATQLSYFCVILLIPVFVFWYLDAFFLHKERCYIKLYEWVISNRQTSNDFLYDLNYRRFENKVDSIWKIMRSDTLGLFYGFIVLILIGLGIHNLIIN</sequence>
<protein>
    <submittedName>
        <fullName evidence="2">Uncharacterized protein</fullName>
    </submittedName>
</protein>
<evidence type="ECO:0000313" key="3">
    <source>
        <dbReference type="Proteomes" id="UP000596329"/>
    </source>
</evidence>
<evidence type="ECO:0000313" key="2">
    <source>
        <dbReference type="EMBL" id="QRE04895.1"/>
    </source>
</evidence>
<dbReference type="EMBL" id="CP059075">
    <property type="protein sequence ID" value="QRE04895.1"/>
    <property type="molecule type" value="Genomic_DNA"/>
</dbReference>
<feature type="transmembrane region" description="Helical" evidence="1">
    <location>
        <begin position="21"/>
        <end position="42"/>
    </location>
</feature>
<gene>
    <name evidence="2" type="ORF">H0H26_04715</name>
</gene>
<feature type="transmembrane region" description="Helical" evidence="1">
    <location>
        <begin position="48"/>
        <end position="69"/>
    </location>
</feature>
<proteinExistence type="predicted"/>
<keyword evidence="1" id="KW-0812">Transmembrane</keyword>
<dbReference type="AlphaFoldDB" id="A0A7U2RAD8"/>
<reference evidence="2 3" key="1">
    <citation type="submission" date="2020-07" db="EMBL/GenBank/DDBJ databases">
        <title>Genomic characterization of Flavobacterium psychrophilum strains.</title>
        <authorList>
            <person name="Castillo D."/>
            <person name="Jorgensen J."/>
            <person name="Middelboe M."/>
        </authorList>
    </citation>
    <scope>NUCLEOTIDE SEQUENCE [LARGE SCALE GENOMIC DNA]</scope>
    <source>
        <strain evidence="2 3">FPS-R7</strain>
    </source>
</reference>